<evidence type="ECO:0000313" key="3">
    <source>
        <dbReference type="Proteomes" id="UP001497457"/>
    </source>
</evidence>
<dbReference type="AlphaFoldDB" id="A0ABC9BV77"/>
<accession>A0ABC9BV77</accession>
<dbReference type="SUPFAM" id="SSF55961">
    <property type="entry name" value="Bet v1-like"/>
    <property type="match status" value="1"/>
</dbReference>
<organism evidence="2 3">
    <name type="scientific">Urochloa decumbens</name>
    <dbReference type="NCBI Taxonomy" id="240449"/>
    <lineage>
        <taxon>Eukaryota</taxon>
        <taxon>Viridiplantae</taxon>
        <taxon>Streptophyta</taxon>
        <taxon>Embryophyta</taxon>
        <taxon>Tracheophyta</taxon>
        <taxon>Spermatophyta</taxon>
        <taxon>Magnoliopsida</taxon>
        <taxon>Liliopsida</taxon>
        <taxon>Poales</taxon>
        <taxon>Poaceae</taxon>
        <taxon>PACMAD clade</taxon>
        <taxon>Panicoideae</taxon>
        <taxon>Panicodae</taxon>
        <taxon>Paniceae</taxon>
        <taxon>Melinidinae</taxon>
        <taxon>Urochloa</taxon>
    </lineage>
</organism>
<dbReference type="Proteomes" id="UP001497457">
    <property type="component" value="Chromosome 27b"/>
</dbReference>
<comment type="subcellular location">
    <subcellularLocation>
        <location evidence="1">Nucleus</location>
    </subcellularLocation>
</comment>
<evidence type="ECO:0000256" key="1">
    <source>
        <dbReference type="ARBA" id="ARBA00004123"/>
    </source>
</evidence>
<name>A0ABC9BV77_9POAL</name>
<dbReference type="Gene3D" id="3.30.530.20">
    <property type="match status" value="1"/>
</dbReference>
<dbReference type="InterPro" id="IPR023393">
    <property type="entry name" value="START-like_dom_sf"/>
</dbReference>
<reference evidence="3" key="1">
    <citation type="submission" date="2024-06" db="EMBL/GenBank/DDBJ databases">
        <authorList>
            <person name="Ryan C."/>
        </authorList>
    </citation>
    <scope>NUCLEOTIDE SEQUENCE [LARGE SCALE GENOMIC DNA]</scope>
</reference>
<sequence length="187" mass="19806">MRPSSLQITCKHLHRLTDTMVAGSITEEVALAVPAELLWKAVFATGDESSMRNVLTGLSDMAVKVDGDGRPGSRYSLKFNPGVGAATVHLKSRLVARDDAARVITYDEVAVNGGEVPVAAAQLKSQVVQYKVDSAGAGGCVTKLHVEYESLDGAPLSPADETKLIKGYVGLVKKVEENIIARPGEFA</sequence>
<evidence type="ECO:0008006" key="4">
    <source>
        <dbReference type="Google" id="ProtNLM"/>
    </source>
</evidence>
<reference evidence="2 3" key="2">
    <citation type="submission" date="2024-10" db="EMBL/GenBank/DDBJ databases">
        <authorList>
            <person name="Ryan C."/>
        </authorList>
    </citation>
    <scope>NUCLEOTIDE SEQUENCE [LARGE SCALE GENOMIC DNA]</scope>
</reference>
<protein>
    <recommendedName>
        <fullName evidence="4">Bet v I/Major latex protein domain-containing protein</fullName>
    </recommendedName>
</protein>
<proteinExistence type="predicted"/>
<dbReference type="GO" id="GO:0005634">
    <property type="term" value="C:nucleus"/>
    <property type="evidence" value="ECO:0007669"/>
    <property type="project" value="UniProtKB-SubCell"/>
</dbReference>
<evidence type="ECO:0000313" key="2">
    <source>
        <dbReference type="EMBL" id="CAL5006618.1"/>
    </source>
</evidence>
<gene>
    <name evidence="2" type="ORF">URODEC1_LOCUS68118</name>
</gene>
<keyword evidence="3" id="KW-1185">Reference proteome</keyword>
<dbReference type="EMBL" id="OZ075137">
    <property type="protein sequence ID" value="CAL5006618.1"/>
    <property type="molecule type" value="Genomic_DNA"/>
</dbReference>
<dbReference type="Pfam" id="PF10604">
    <property type="entry name" value="Polyketide_cyc2"/>
    <property type="match status" value="1"/>
</dbReference>
<dbReference type="InterPro" id="IPR019587">
    <property type="entry name" value="Polyketide_cyclase/dehydratase"/>
</dbReference>